<reference evidence="6 7" key="1">
    <citation type="submission" date="2019-10" db="EMBL/GenBank/DDBJ databases">
        <title>Rubrobacter sp nov SCSIO 52090 isolated from a deep-sea sediment in the South China Sea.</title>
        <authorList>
            <person name="Chen R.W."/>
        </authorList>
    </citation>
    <scope>NUCLEOTIDE SEQUENCE [LARGE SCALE GENOMIC DNA]</scope>
    <source>
        <strain evidence="6 7">SCSIO 52909</strain>
    </source>
</reference>
<dbReference type="Proteomes" id="UP000501452">
    <property type="component" value="Chromosome"/>
</dbReference>
<comment type="cofactor">
    <cofactor evidence="1">
        <name>FAD</name>
        <dbReference type="ChEBI" id="CHEBI:57692"/>
    </cofactor>
</comment>
<evidence type="ECO:0000256" key="1">
    <source>
        <dbReference type="ARBA" id="ARBA00001974"/>
    </source>
</evidence>
<dbReference type="RefSeq" id="WP_166172578.1">
    <property type="nucleotide sequence ID" value="NZ_CP045119.1"/>
</dbReference>
<keyword evidence="3" id="KW-0285">Flavoprotein</keyword>
<dbReference type="AlphaFoldDB" id="A0A6G8Q4E4"/>
<feature type="domain" description="FAD dependent oxidoreductase" evidence="5">
    <location>
        <begin position="9"/>
        <end position="373"/>
    </location>
</feature>
<gene>
    <name evidence="6" type="ORF">GBA63_00805</name>
</gene>
<evidence type="ECO:0000256" key="3">
    <source>
        <dbReference type="ARBA" id="ARBA00022630"/>
    </source>
</evidence>
<evidence type="ECO:0000256" key="4">
    <source>
        <dbReference type="ARBA" id="ARBA00023002"/>
    </source>
</evidence>
<dbReference type="Pfam" id="PF01266">
    <property type="entry name" value="DAO"/>
    <property type="match status" value="1"/>
</dbReference>
<dbReference type="SUPFAM" id="SSF51971">
    <property type="entry name" value="Nucleotide-binding domain"/>
    <property type="match status" value="1"/>
</dbReference>
<dbReference type="NCBIfam" id="TIGR03364">
    <property type="entry name" value="HpnW_proposed"/>
    <property type="match status" value="1"/>
</dbReference>
<dbReference type="KEGG" id="rub:GBA63_00805"/>
<dbReference type="Gene3D" id="3.50.50.60">
    <property type="entry name" value="FAD/NAD(P)-binding domain"/>
    <property type="match status" value="1"/>
</dbReference>
<dbReference type="InterPro" id="IPR036188">
    <property type="entry name" value="FAD/NAD-bd_sf"/>
</dbReference>
<evidence type="ECO:0000313" key="7">
    <source>
        <dbReference type="Proteomes" id="UP000501452"/>
    </source>
</evidence>
<sequence>MPLSEARADVAVVGAGIVGLAHALAAAKQGLKVVVFERSGWAVGASVRNFGLVWPVGQPGGHLYERALRSRGIWREVAAASGIWCAGAGSLHLAYHEDELAVLEEYLETTPSARDGGCELVSRNEVAEKSPAARTEGLRGALWSPTELNVDPRQAIPAIASLLASDYGVEFRFGTAVRGIEMPVVETTAGDWTADRVFVCGGEDFETLYPEVFAGSGITRCRLQMLRTVPQPGGWRLGPALCSGLTLLHYDAFEHCEGLEALRRRFDEEMPFAREKGVHVLLSQTARGELTIGDSHDYGLTHDPFASEKVDREIMNYLETFASVPSLEISERWQGTYPHLEDGSELVSHPEPGVTVVNGLGGAGMTLSFGLAEENLRSLVGQERSV</sequence>
<dbReference type="PANTHER" id="PTHR13847:SF286">
    <property type="entry name" value="D-AMINO ACID DEHYDROGENASE"/>
    <property type="match status" value="1"/>
</dbReference>
<dbReference type="PANTHER" id="PTHR13847">
    <property type="entry name" value="SARCOSINE DEHYDROGENASE-RELATED"/>
    <property type="match status" value="1"/>
</dbReference>
<proteinExistence type="inferred from homology"/>
<evidence type="ECO:0000259" key="5">
    <source>
        <dbReference type="Pfam" id="PF01266"/>
    </source>
</evidence>
<dbReference type="Gene3D" id="3.30.9.10">
    <property type="entry name" value="D-Amino Acid Oxidase, subunit A, domain 2"/>
    <property type="match status" value="1"/>
</dbReference>
<comment type="similarity">
    <text evidence="2">Belongs to the DadA oxidoreductase family.</text>
</comment>
<organism evidence="6 7">
    <name type="scientific">Rubrobacter tropicus</name>
    <dbReference type="NCBI Taxonomy" id="2653851"/>
    <lineage>
        <taxon>Bacteria</taxon>
        <taxon>Bacillati</taxon>
        <taxon>Actinomycetota</taxon>
        <taxon>Rubrobacteria</taxon>
        <taxon>Rubrobacterales</taxon>
        <taxon>Rubrobacteraceae</taxon>
        <taxon>Rubrobacter</taxon>
    </lineage>
</organism>
<dbReference type="InterPro" id="IPR017741">
    <property type="entry name" value="FAD-dependent_OxRdtase_HpnW"/>
</dbReference>
<name>A0A6G8Q4E4_9ACTN</name>
<keyword evidence="7" id="KW-1185">Reference proteome</keyword>
<dbReference type="InterPro" id="IPR006076">
    <property type="entry name" value="FAD-dep_OxRdtase"/>
</dbReference>
<dbReference type="EMBL" id="CP045119">
    <property type="protein sequence ID" value="QIN81323.1"/>
    <property type="molecule type" value="Genomic_DNA"/>
</dbReference>
<protein>
    <submittedName>
        <fullName evidence="6">TIGR03364 family FAD-dependent oxidoreductase</fullName>
    </submittedName>
</protein>
<accession>A0A6G8Q4E4</accession>
<dbReference type="GO" id="GO:0005737">
    <property type="term" value="C:cytoplasm"/>
    <property type="evidence" value="ECO:0007669"/>
    <property type="project" value="TreeGrafter"/>
</dbReference>
<dbReference type="GO" id="GO:0016491">
    <property type="term" value="F:oxidoreductase activity"/>
    <property type="evidence" value="ECO:0007669"/>
    <property type="project" value="UniProtKB-KW"/>
</dbReference>
<evidence type="ECO:0000256" key="2">
    <source>
        <dbReference type="ARBA" id="ARBA00009410"/>
    </source>
</evidence>
<evidence type="ECO:0000313" key="6">
    <source>
        <dbReference type="EMBL" id="QIN81323.1"/>
    </source>
</evidence>
<keyword evidence="4" id="KW-0560">Oxidoreductase</keyword>